<dbReference type="EMBL" id="CP022133">
    <property type="protein sequence ID" value="ASG65850.1"/>
    <property type="molecule type" value="Genomic_DNA"/>
</dbReference>
<protein>
    <recommendedName>
        <fullName evidence="3">Primase C-terminal 1 domain-containing protein</fullName>
    </recommendedName>
</protein>
<name>A0ABM6LTV5_9GAMM</name>
<accession>A0ABM6LTV5</accession>
<evidence type="ECO:0008006" key="3">
    <source>
        <dbReference type="Google" id="ProtNLM"/>
    </source>
</evidence>
<organism evidence="1 2">
    <name type="scientific">Idiomarina piscisalsi</name>
    <dbReference type="NCBI Taxonomy" id="1096243"/>
    <lineage>
        <taxon>Bacteria</taxon>
        <taxon>Pseudomonadati</taxon>
        <taxon>Pseudomonadota</taxon>
        <taxon>Gammaproteobacteria</taxon>
        <taxon>Alteromonadales</taxon>
        <taxon>Idiomarinaceae</taxon>
        <taxon>Idiomarina</taxon>
    </lineage>
</organism>
<gene>
    <name evidence="1" type="ORF">CEW91_06735</name>
</gene>
<dbReference type="RefSeq" id="WP_088768247.1">
    <property type="nucleotide sequence ID" value="NZ_CP022133.1"/>
</dbReference>
<evidence type="ECO:0000313" key="2">
    <source>
        <dbReference type="Proteomes" id="UP000197717"/>
    </source>
</evidence>
<reference evidence="1 2" key="1">
    <citation type="submission" date="2017-06" db="EMBL/GenBank/DDBJ databases">
        <title>Complete genome sequence of Idiomarina piscisalsi strain 10PY1A isolated from soil of Soudi Arabia.</title>
        <authorList>
            <person name="Kim M.-C."/>
            <person name="Jung B.K."/>
            <person name="Budiyanto F."/>
            <person name="Nzila A."/>
            <person name="Shin J.-H."/>
        </authorList>
    </citation>
    <scope>NUCLEOTIDE SEQUENCE [LARGE SCALE GENOMIC DNA]</scope>
    <source>
        <strain evidence="1 2">10PY1A</strain>
    </source>
</reference>
<proteinExistence type="predicted"/>
<sequence>MRINSTFSEVSLPDFFSSVVGYETKAHRDVRSLYADKLKKHVEKEISFKVKNSTLFGSVNSKNIRSLTKKSFREAVYGNLDVEDDDFLGEEVFFTPNGFFSAPISRIARLSELCCVWVDLDVRDKKLERRLTLIETARIHNSLYTALGRDENIPEPDLTVESGSGGLHFYWLFKTEEATSKNVKLWFMLKERLNSLFFALCIDRELFVDDKANKSPRGVMRLPGTINIKYHTACKAYRNNKRRERRTLGSLIAQLGIKDTQKTVPRVYNKNFKPSLISSEDFCRNYFHVPESLSNHQKWCLKYANFVIPILLKGKRVKVGFRDLVAYSVVVCLKQLACPRNLIKELIIKINRSSIKLPPGTLLNYMSTVMIKRYQASSGEFIKNFTKGTGVSTGHLVKKRKPSKRNRAEHARYVSKKIRKESMHKVVEAISSIQKQGIPVHKVRLKNVSEASGLANQTLRNLGLKKSNIWVWYLICNPSTKAHKVCDIEITVMKSGYYRIRQISNAKT</sequence>
<keyword evidence="2" id="KW-1185">Reference proteome</keyword>
<evidence type="ECO:0000313" key="1">
    <source>
        <dbReference type="EMBL" id="ASG65850.1"/>
    </source>
</evidence>
<dbReference type="Proteomes" id="UP000197717">
    <property type="component" value="Chromosome"/>
</dbReference>